<dbReference type="EMBL" id="BNEA01000007">
    <property type="protein sequence ID" value="GHI52139.1"/>
    <property type="molecule type" value="Genomic_DNA"/>
</dbReference>
<keyword evidence="1" id="KW-0472">Membrane</keyword>
<dbReference type="InterPro" id="IPR036259">
    <property type="entry name" value="MFS_trans_sf"/>
</dbReference>
<accession>A0ABQ3R8F1</accession>
<organism evidence="2 3">
    <name type="scientific">Streptomyces rubradiris</name>
    <name type="common">Streptomyces achromogenes subsp. rubradiris</name>
    <dbReference type="NCBI Taxonomy" id="285531"/>
    <lineage>
        <taxon>Bacteria</taxon>
        <taxon>Bacillati</taxon>
        <taxon>Actinomycetota</taxon>
        <taxon>Actinomycetes</taxon>
        <taxon>Kitasatosporales</taxon>
        <taxon>Streptomycetaceae</taxon>
        <taxon>Streptomyces</taxon>
    </lineage>
</organism>
<keyword evidence="1" id="KW-1133">Transmembrane helix</keyword>
<evidence type="ECO:0000256" key="1">
    <source>
        <dbReference type="SAM" id="Phobius"/>
    </source>
</evidence>
<dbReference type="Proteomes" id="UP000646738">
    <property type="component" value="Unassembled WGS sequence"/>
</dbReference>
<dbReference type="Gene3D" id="1.20.1250.20">
    <property type="entry name" value="MFS general substrate transporter like domains"/>
    <property type="match status" value="1"/>
</dbReference>
<comment type="caution">
    <text evidence="2">The sequence shown here is derived from an EMBL/GenBank/DDBJ whole genome shotgun (WGS) entry which is preliminary data.</text>
</comment>
<evidence type="ECO:0000313" key="2">
    <source>
        <dbReference type="EMBL" id="GHI52139.1"/>
    </source>
</evidence>
<feature type="transmembrane region" description="Helical" evidence="1">
    <location>
        <begin position="25"/>
        <end position="46"/>
    </location>
</feature>
<keyword evidence="1" id="KW-0812">Transmembrane</keyword>
<gene>
    <name evidence="2" type="ORF">Srubr_19850</name>
</gene>
<dbReference type="SUPFAM" id="SSF103473">
    <property type="entry name" value="MFS general substrate transporter"/>
    <property type="match status" value="1"/>
</dbReference>
<sequence length="105" mass="10735">MPSIAEFEVAGHMAAASVPHFGLPMLMRVVTGMAYAGFWAVAPIAADRRGRAMSVVVSGLDLAVIVGVPADTPLAQHTNWQADFRAAAGAALGNLENLPSPAAAP</sequence>
<protein>
    <submittedName>
        <fullName evidence="2">Uncharacterized protein</fullName>
    </submittedName>
</protein>
<name>A0ABQ3R8F1_STRRR</name>
<proteinExistence type="predicted"/>
<evidence type="ECO:0000313" key="3">
    <source>
        <dbReference type="Proteomes" id="UP000646738"/>
    </source>
</evidence>
<reference evidence="3" key="1">
    <citation type="submission" date="2023-07" db="EMBL/GenBank/DDBJ databases">
        <title>Whole genome shotgun sequence of Streptomyces achromogenes subsp. rubradiris NBRC 14000.</title>
        <authorList>
            <person name="Komaki H."/>
            <person name="Tamura T."/>
        </authorList>
    </citation>
    <scope>NUCLEOTIDE SEQUENCE [LARGE SCALE GENOMIC DNA]</scope>
    <source>
        <strain evidence="3">NBRC 14000</strain>
    </source>
</reference>
<keyword evidence="3" id="KW-1185">Reference proteome</keyword>